<organism evidence="2 3">
    <name type="scientific">Klebsiella pneumoniae</name>
    <dbReference type="NCBI Taxonomy" id="573"/>
    <lineage>
        <taxon>Bacteria</taxon>
        <taxon>Pseudomonadati</taxon>
        <taxon>Pseudomonadota</taxon>
        <taxon>Gammaproteobacteria</taxon>
        <taxon>Enterobacterales</taxon>
        <taxon>Enterobacteriaceae</taxon>
        <taxon>Klebsiella/Raoultella group</taxon>
        <taxon>Klebsiella</taxon>
        <taxon>Klebsiella pneumoniae complex</taxon>
    </lineage>
</organism>
<dbReference type="EMBL" id="JACXSX010000001">
    <property type="protein sequence ID" value="MBD3744078.1"/>
    <property type="molecule type" value="Genomic_DNA"/>
</dbReference>
<feature type="chain" id="PRO_5037059507" evidence="1">
    <location>
        <begin position="19"/>
        <end position="113"/>
    </location>
</feature>
<keyword evidence="1" id="KW-0732">Signal</keyword>
<gene>
    <name evidence="2" type="ORF">IE980_18325</name>
</gene>
<evidence type="ECO:0000313" key="2">
    <source>
        <dbReference type="EMBL" id="MBD3744078.1"/>
    </source>
</evidence>
<evidence type="ECO:0000313" key="3">
    <source>
        <dbReference type="Proteomes" id="UP000623974"/>
    </source>
</evidence>
<protein>
    <submittedName>
        <fullName evidence="2">Uncharacterized protein</fullName>
    </submittedName>
</protein>
<reference evidence="2" key="1">
    <citation type="submission" date="2020-07" db="EMBL/GenBank/DDBJ databases">
        <title>Clinical and genomic characterization of carbapenemase-producing Enterobacterales causing secondary infections during the COVID-19 crisis at a New York City hospital.</title>
        <authorList>
            <person name="Gomez-Simmonds A."/>
            <person name="Annavajhala M.K."/>
            <person name="Uhlemann A.-C."/>
        </authorList>
    </citation>
    <scope>NUCLEOTIDE SEQUENCE</scope>
    <source>
        <strain evidence="2">KP1828</strain>
    </source>
</reference>
<evidence type="ECO:0000256" key="1">
    <source>
        <dbReference type="SAM" id="SignalP"/>
    </source>
</evidence>
<accession>A0A927E388</accession>
<comment type="caution">
    <text evidence="2">The sequence shown here is derived from an EMBL/GenBank/DDBJ whole genome shotgun (WGS) entry which is preliminary data.</text>
</comment>
<dbReference type="Proteomes" id="UP000623974">
    <property type="component" value="Unassembled WGS sequence"/>
</dbReference>
<sequence>MTLMLAGASLTFCSVAEAVTTSVSSFTSARAGNANDTTDADNPARIKGFNLNIPNLHEVYNQTNNKVLLTRAGDLPLCRRHARAVFSSMWLVARCQSVQAAETGSGFIRNGRK</sequence>
<feature type="signal peptide" evidence="1">
    <location>
        <begin position="1"/>
        <end position="18"/>
    </location>
</feature>
<dbReference type="AlphaFoldDB" id="A0A927E388"/>
<name>A0A927E388_KLEPN</name>
<proteinExistence type="predicted"/>